<keyword evidence="4" id="KW-1185">Reference proteome</keyword>
<keyword evidence="1" id="KW-0175">Coiled coil</keyword>
<name>A0A439D5B2_9PEZI</name>
<feature type="compositionally biased region" description="Basic and acidic residues" evidence="2">
    <location>
        <begin position="35"/>
        <end position="47"/>
    </location>
</feature>
<feature type="region of interest" description="Disordered" evidence="2">
    <location>
        <begin position="204"/>
        <end position="234"/>
    </location>
</feature>
<sequence>MSSSPSSAGPGKPSNSADNQPPNPAGAPPISPSDGFERPPPDFDPKQPRGGFLAGHGQGLIDPANEVDESVEDEIKRKIAELEQEMGGPVTDEEKERIGNKIRSLREGGWLESLKLELVGKDSVPIEYFNRIVAENESSIAKVAQITAKADRKNMSRKKSGDDEQYLENVILNDEINDLKAKLTKCQKRGSKLERKLLGLEDELQQERSKSQGLEDKLQQEKLKPRESAKDDDALAKCEGRADDLQRQLDSMGASVMQCRKTAYEQYEKAQSLLQQMSDSRQREESLKDEVRKLRAQNESLSEAVVPATDLNQLDSLRKQIVRSELDRANCQAELESLKNENRDLKNAATVQGQPGDPEGLRKRITELEADRENCNDMVRSLREENENLKRIVAVQAEPNDPEGLRDRVVDLLSEVSARDENIKALEALLDQARNAAPPRRESANELQARCAELRAQRDMYRDKWAQRVVANDASNLAQFWEAVENTQREFGQLYQGIERLGRILGLADSVLDTPAILDKIIEQIVSSVIEPKETTQLTILNLRTANSIAQIRIESLLRDVDRAVLSRTKDEVMVAIKSVNEQEVTKRVEDVTQAYRAHRGAILSHIFDARNEFLALAEMSGDRYAIEALVDQFLQATSLPRIS</sequence>
<feature type="coiled-coil region" evidence="1">
    <location>
        <begin position="270"/>
        <end position="392"/>
    </location>
</feature>
<accession>A0A439D5B2</accession>
<proteinExistence type="predicted"/>
<evidence type="ECO:0000313" key="3">
    <source>
        <dbReference type="EMBL" id="RWA09583.1"/>
    </source>
</evidence>
<gene>
    <name evidence="3" type="ORF">EKO27_g5521</name>
</gene>
<dbReference type="EMBL" id="RYZI01000148">
    <property type="protein sequence ID" value="RWA09583.1"/>
    <property type="molecule type" value="Genomic_DNA"/>
</dbReference>
<feature type="coiled-coil region" evidence="1">
    <location>
        <begin position="416"/>
        <end position="464"/>
    </location>
</feature>
<feature type="region of interest" description="Disordered" evidence="2">
    <location>
        <begin position="1"/>
        <end position="73"/>
    </location>
</feature>
<organism evidence="3 4">
    <name type="scientific">Xylaria grammica</name>
    <dbReference type="NCBI Taxonomy" id="363999"/>
    <lineage>
        <taxon>Eukaryota</taxon>
        <taxon>Fungi</taxon>
        <taxon>Dikarya</taxon>
        <taxon>Ascomycota</taxon>
        <taxon>Pezizomycotina</taxon>
        <taxon>Sordariomycetes</taxon>
        <taxon>Xylariomycetidae</taxon>
        <taxon>Xylariales</taxon>
        <taxon>Xylariaceae</taxon>
        <taxon>Xylaria</taxon>
    </lineage>
</organism>
<evidence type="ECO:0000313" key="4">
    <source>
        <dbReference type="Proteomes" id="UP000286045"/>
    </source>
</evidence>
<dbReference type="Proteomes" id="UP000286045">
    <property type="component" value="Unassembled WGS sequence"/>
</dbReference>
<feature type="compositionally biased region" description="Low complexity" evidence="2">
    <location>
        <begin position="1"/>
        <end position="17"/>
    </location>
</feature>
<comment type="caution">
    <text evidence="3">The sequence shown here is derived from an EMBL/GenBank/DDBJ whole genome shotgun (WGS) entry which is preliminary data.</text>
</comment>
<evidence type="ECO:0000256" key="2">
    <source>
        <dbReference type="SAM" id="MobiDB-lite"/>
    </source>
</evidence>
<dbReference type="Gene3D" id="1.10.287.1490">
    <property type="match status" value="1"/>
</dbReference>
<feature type="compositionally biased region" description="Pro residues" evidence="2">
    <location>
        <begin position="21"/>
        <end position="31"/>
    </location>
</feature>
<evidence type="ECO:0000256" key="1">
    <source>
        <dbReference type="SAM" id="Coils"/>
    </source>
</evidence>
<reference evidence="3 4" key="1">
    <citation type="submission" date="2018-12" db="EMBL/GenBank/DDBJ databases">
        <title>Draft genome sequence of Xylaria grammica IHI A82.</title>
        <authorList>
            <person name="Buettner E."/>
            <person name="Kellner H."/>
        </authorList>
    </citation>
    <scope>NUCLEOTIDE SEQUENCE [LARGE SCALE GENOMIC DNA]</scope>
    <source>
        <strain evidence="3 4">IHI A82</strain>
    </source>
</reference>
<dbReference type="AlphaFoldDB" id="A0A439D5B2"/>
<protein>
    <submittedName>
        <fullName evidence="3">Uncharacterized protein</fullName>
    </submittedName>
</protein>